<accession>A0A0F9W147</accession>
<evidence type="ECO:0000313" key="1">
    <source>
        <dbReference type="EMBL" id="KKN79391.1"/>
    </source>
</evidence>
<sequence length="103" mass="10487">MKTLLLTAATLMLGGHIAAAQTETPAEGEMPMASSCAEALPQIQALVDQAEQSGIDTETAKGYVAAAENAQAANDDDGCIRALQLAQSEVLSNADAQPDATAQ</sequence>
<protein>
    <submittedName>
        <fullName evidence="1">Uncharacterized protein</fullName>
    </submittedName>
</protein>
<name>A0A0F9W147_9ZZZZ</name>
<comment type="caution">
    <text evidence="1">The sequence shown here is derived from an EMBL/GenBank/DDBJ whole genome shotgun (WGS) entry which is preliminary data.</text>
</comment>
<gene>
    <name evidence="1" type="ORF">LCGC14_0340520</name>
</gene>
<dbReference type="EMBL" id="LAZR01000248">
    <property type="protein sequence ID" value="KKN79391.1"/>
    <property type="molecule type" value="Genomic_DNA"/>
</dbReference>
<organism evidence="1">
    <name type="scientific">marine sediment metagenome</name>
    <dbReference type="NCBI Taxonomy" id="412755"/>
    <lineage>
        <taxon>unclassified sequences</taxon>
        <taxon>metagenomes</taxon>
        <taxon>ecological metagenomes</taxon>
    </lineage>
</organism>
<dbReference type="AlphaFoldDB" id="A0A0F9W147"/>
<reference evidence="1" key="1">
    <citation type="journal article" date="2015" name="Nature">
        <title>Complex archaea that bridge the gap between prokaryotes and eukaryotes.</title>
        <authorList>
            <person name="Spang A."/>
            <person name="Saw J.H."/>
            <person name="Jorgensen S.L."/>
            <person name="Zaremba-Niedzwiedzka K."/>
            <person name="Martijn J."/>
            <person name="Lind A.E."/>
            <person name="van Eijk R."/>
            <person name="Schleper C."/>
            <person name="Guy L."/>
            <person name="Ettema T.J."/>
        </authorList>
    </citation>
    <scope>NUCLEOTIDE SEQUENCE</scope>
</reference>
<proteinExistence type="predicted"/>